<keyword evidence="5 8" id="KW-0653">Protein transport</keyword>
<keyword evidence="2 8" id="KW-0813">Transport</keyword>
<evidence type="ECO:0000256" key="9">
    <source>
        <dbReference type="SAM" id="Phobius"/>
    </source>
</evidence>
<sequence length="204" mass="22248">MRELFARGGPVMWLLLIVVVFELIVIIERLFVYIKASRSAKKFFVEFKSHLVQGNMDEAVEICESTPGPVPSIMRAGLMKYQQTDGDMDEVEKAIESTGETELAFLDRGLTFIQTGFTVSPMIGFLGTVVGMIHAFDAIAMAGSVEATVVASGISEALITTASGLAVAIPMSLAYNYFTSKQSSIILSIEESTREFIDILKTQS</sequence>
<keyword evidence="12" id="KW-1185">Reference proteome</keyword>
<feature type="transmembrane region" description="Helical" evidence="9">
    <location>
        <begin position="123"/>
        <end position="145"/>
    </location>
</feature>
<dbReference type="AlphaFoldDB" id="A0A5D0MDE6"/>
<comment type="similarity">
    <text evidence="8">Belongs to the exbB/tolQ family.</text>
</comment>
<dbReference type="Proteomes" id="UP000324143">
    <property type="component" value="Unassembled WGS sequence"/>
</dbReference>
<evidence type="ECO:0000256" key="5">
    <source>
        <dbReference type="ARBA" id="ARBA00022927"/>
    </source>
</evidence>
<dbReference type="GO" id="GO:0017038">
    <property type="term" value="P:protein import"/>
    <property type="evidence" value="ECO:0007669"/>
    <property type="project" value="TreeGrafter"/>
</dbReference>
<organism evidence="11 12">
    <name type="scientific">Candidatus Mcinerneyibacterium aminivorans</name>
    <dbReference type="NCBI Taxonomy" id="2703815"/>
    <lineage>
        <taxon>Bacteria</taxon>
        <taxon>Candidatus Macinerneyibacteriota</taxon>
        <taxon>Candidatus Mcinerneyibacteria</taxon>
        <taxon>Candidatus Mcinerneyibacteriales</taxon>
        <taxon>Candidatus Mcinerneyibacteriaceae</taxon>
        <taxon>Candidatus Mcinerneyibacterium</taxon>
    </lineage>
</organism>
<evidence type="ECO:0000313" key="11">
    <source>
        <dbReference type="EMBL" id="TYB30372.1"/>
    </source>
</evidence>
<dbReference type="PANTHER" id="PTHR30625">
    <property type="entry name" value="PROTEIN TOLQ"/>
    <property type="match status" value="1"/>
</dbReference>
<evidence type="ECO:0000313" key="12">
    <source>
        <dbReference type="Proteomes" id="UP000324143"/>
    </source>
</evidence>
<dbReference type="Pfam" id="PF01618">
    <property type="entry name" value="MotA_ExbB"/>
    <property type="match status" value="1"/>
</dbReference>
<proteinExistence type="inferred from homology"/>
<keyword evidence="3" id="KW-1003">Cell membrane</keyword>
<comment type="subcellular location">
    <subcellularLocation>
        <location evidence="1">Cell membrane</location>
        <topology evidence="1">Multi-pass membrane protein</topology>
    </subcellularLocation>
    <subcellularLocation>
        <location evidence="8">Membrane</location>
        <topology evidence="8">Multi-pass membrane protein</topology>
    </subcellularLocation>
</comment>
<dbReference type="GO" id="GO:0005886">
    <property type="term" value="C:plasma membrane"/>
    <property type="evidence" value="ECO:0007669"/>
    <property type="project" value="UniProtKB-SubCell"/>
</dbReference>
<name>A0A5D0MDE6_9BACT</name>
<evidence type="ECO:0000256" key="1">
    <source>
        <dbReference type="ARBA" id="ARBA00004651"/>
    </source>
</evidence>
<gene>
    <name evidence="11" type="ORF">FXF47_09550</name>
</gene>
<evidence type="ECO:0000259" key="10">
    <source>
        <dbReference type="Pfam" id="PF01618"/>
    </source>
</evidence>
<accession>A0A5D0MDE6</accession>
<evidence type="ECO:0000256" key="3">
    <source>
        <dbReference type="ARBA" id="ARBA00022475"/>
    </source>
</evidence>
<dbReference type="PANTHER" id="PTHR30625:SF15">
    <property type="entry name" value="BIOPOLYMER TRANSPORT PROTEIN EXBB"/>
    <property type="match status" value="1"/>
</dbReference>
<comment type="caution">
    <text evidence="11">The sequence shown here is derived from an EMBL/GenBank/DDBJ whole genome shotgun (WGS) entry which is preliminary data.</text>
</comment>
<keyword evidence="7 9" id="KW-0472">Membrane</keyword>
<keyword evidence="6 9" id="KW-1133">Transmembrane helix</keyword>
<feature type="transmembrane region" description="Helical" evidence="9">
    <location>
        <begin position="12"/>
        <end position="32"/>
    </location>
</feature>
<reference evidence="11" key="1">
    <citation type="submission" date="2019-08" db="EMBL/GenBank/DDBJ databases">
        <title>Genomic characterization of a novel candidate phylum (ARYD3) from a high temperature, high salinity tertiary oil reservoir in north central Oklahoma, USA.</title>
        <authorList>
            <person name="Youssef N.H."/>
            <person name="Yadav A."/>
            <person name="Elshahed M.S."/>
        </authorList>
    </citation>
    <scope>NUCLEOTIDE SEQUENCE [LARGE SCALE GENOMIC DNA]</scope>
    <source>
        <strain evidence="11">ARYD3</strain>
    </source>
</reference>
<feature type="domain" description="MotA/TolQ/ExbB proton channel" evidence="10">
    <location>
        <begin position="71"/>
        <end position="190"/>
    </location>
</feature>
<evidence type="ECO:0000256" key="7">
    <source>
        <dbReference type="ARBA" id="ARBA00023136"/>
    </source>
</evidence>
<dbReference type="InterPro" id="IPR002898">
    <property type="entry name" value="MotA_ExbB_proton_chnl"/>
</dbReference>
<dbReference type="EMBL" id="VSIX01000139">
    <property type="protein sequence ID" value="TYB30372.1"/>
    <property type="molecule type" value="Genomic_DNA"/>
</dbReference>
<evidence type="ECO:0000256" key="4">
    <source>
        <dbReference type="ARBA" id="ARBA00022692"/>
    </source>
</evidence>
<protein>
    <submittedName>
        <fullName evidence="11">MotA/TolQ/ExbB proton channel family protein</fullName>
    </submittedName>
</protein>
<evidence type="ECO:0000256" key="8">
    <source>
        <dbReference type="RuleBase" id="RU004057"/>
    </source>
</evidence>
<feature type="transmembrane region" description="Helical" evidence="9">
    <location>
        <begin position="157"/>
        <end position="178"/>
    </location>
</feature>
<keyword evidence="4 9" id="KW-0812">Transmembrane</keyword>
<evidence type="ECO:0000256" key="2">
    <source>
        <dbReference type="ARBA" id="ARBA00022448"/>
    </source>
</evidence>
<dbReference type="InterPro" id="IPR050790">
    <property type="entry name" value="ExbB/TolQ_transport"/>
</dbReference>
<evidence type="ECO:0000256" key="6">
    <source>
        <dbReference type="ARBA" id="ARBA00022989"/>
    </source>
</evidence>